<evidence type="ECO:0000313" key="8">
    <source>
        <dbReference type="Proteomes" id="UP000663881"/>
    </source>
</evidence>
<evidence type="ECO:0000256" key="5">
    <source>
        <dbReference type="SAM" id="Phobius"/>
    </source>
</evidence>
<evidence type="ECO:0000256" key="1">
    <source>
        <dbReference type="ARBA" id="ARBA00004370"/>
    </source>
</evidence>
<dbReference type="PROSITE" id="PS50262">
    <property type="entry name" value="G_PROTEIN_RECEP_F1_2"/>
    <property type="match status" value="1"/>
</dbReference>
<feature type="domain" description="G-protein coupled receptors family 1 profile" evidence="6">
    <location>
        <begin position="33"/>
        <end position="189"/>
    </location>
</feature>
<evidence type="ECO:0000313" key="7">
    <source>
        <dbReference type="EMBL" id="CAF3733723.1"/>
    </source>
</evidence>
<dbReference type="GO" id="GO:0016020">
    <property type="term" value="C:membrane"/>
    <property type="evidence" value="ECO:0007669"/>
    <property type="project" value="UniProtKB-SubCell"/>
</dbReference>
<keyword evidence="2 5" id="KW-0812">Transmembrane</keyword>
<dbReference type="EMBL" id="CAJOAY010000781">
    <property type="protein sequence ID" value="CAF3733723.1"/>
    <property type="molecule type" value="Genomic_DNA"/>
</dbReference>
<dbReference type="Proteomes" id="UP000663881">
    <property type="component" value="Unassembled WGS sequence"/>
</dbReference>
<feature type="transmembrane region" description="Helical" evidence="5">
    <location>
        <begin position="134"/>
        <end position="155"/>
    </location>
</feature>
<evidence type="ECO:0000256" key="2">
    <source>
        <dbReference type="ARBA" id="ARBA00022692"/>
    </source>
</evidence>
<evidence type="ECO:0000256" key="3">
    <source>
        <dbReference type="ARBA" id="ARBA00022989"/>
    </source>
</evidence>
<sequence length="189" mass="21856">MSSESYLIAQLISVQMYLYQIGGPIFMIIGSVSCILNLIIFTKKTLRKNPCSNYLIVYNLTNFLFIYTTFIQAVLSNGFNINYAARSLSYCHFTVYIGFVEDILSPFYLILASVDRVLITSRNALTRQRSTHRFAYICIISGTIFWMLFHIHALILTDIIEFLPNYFICYFNSNAYLQFTSYYSLDCGP</sequence>
<name>A0A818X011_9BILA</name>
<dbReference type="SUPFAM" id="SSF81321">
    <property type="entry name" value="Family A G protein-coupled receptor-like"/>
    <property type="match status" value="1"/>
</dbReference>
<organism evidence="7 8">
    <name type="scientific">Adineta steineri</name>
    <dbReference type="NCBI Taxonomy" id="433720"/>
    <lineage>
        <taxon>Eukaryota</taxon>
        <taxon>Metazoa</taxon>
        <taxon>Spiralia</taxon>
        <taxon>Gnathifera</taxon>
        <taxon>Rotifera</taxon>
        <taxon>Eurotatoria</taxon>
        <taxon>Bdelloidea</taxon>
        <taxon>Adinetida</taxon>
        <taxon>Adinetidae</taxon>
        <taxon>Adineta</taxon>
    </lineage>
</organism>
<comment type="subcellular location">
    <subcellularLocation>
        <location evidence="1">Membrane</location>
    </subcellularLocation>
</comment>
<feature type="transmembrane region" description="Helical" evidence="5">
    <location>
        <begin position="17"/>
        <end position="41"/>
    </location>
</feature>
<keyword evidence="3 5" id="KW-1133">Transmembrane helix</keyword>
<dbReference type="AlphaFoldDB" id="A0A818X011"/>
<evidence type="ECO:0000256" key="4">
    <source>
        <dbReference type="ARBA" id="ARBA00023136"/>
    </source>
</evidence>
<evidence type="ECO:0000259" key="6">
    <source>
        <dbReference type="PROSITE" id="PS50262"/>
    </source>
</evidence>
<protein>
    <recommendedName>
        <fullName evidence="6">G-protein coupled receptors family 1 profile domain-containing protein</fullName>
    </recommendedName>
</protein>
<proteinExistence type="predicted"/>
<reference evidence="7" key="1">
    <citation type="submission" date="2021-02" db="EMBL/GenBank/DDBJ databases">
        <authorList>
            <person name="Nowell W R."/>
        </authorList>
    </citation>
    <scope>NUCLEOTIDE SEQUENCE</scope>
</reference>
<comment type="caution">
    <text evidence="7">The sequence shown here is derived from an EMBL/GenBank/DDBJ whole genome shotgun (WGS) entry which is preliminary data.</text>
</comment>
<dbReference type="Gene3D" id="1.20.1070.10">
    <property type="entry name" value="Rhodopsin 7-helix transmembrane proteins"/>
    <property type="match status" value="1"/>
</dbReference>
<keyword evidence="4 5" id="KW-0472">Membrane</keyword>
<feature type="transmembrane region" description="Helical" evidence="5">
    <location>
        <begin position="95"/>
        <end position="114"/>
    </location>
</feature>
<gene>
    <name evidence="7" type="ORF">OKA104_LOCUS14658</name>
</gene>
<dbReference type="InterPro" id="IPR017452">
    <property type="entry name" value="GPCR_Rhodpsn_7TM"/>
</dbReference>
<accession>A0A818X011</accession>
<feature type="transmembrane region" description="Helical" evidence="5">
    <location>
        <begin position="53"/>
        <end position="75"/>
    </location>
</feature>